<protein>
    <submittedName>
        <fullName evidence="1">Uncharacterized protein</fullName>
    </submittedName>
</protein>
<organism evidence="1 2">
    <name type="scientific">Clostridium argentinense CDC 2741</name>
    <dbReference type="NCBI Taxonomy" id="1418104"/>
    <lineage>
        <taxon>Bacteria</taxon>
        <taxon>Bacillati</taxon>
        <taxon>Bacillota</taxon>
        <taxon>Clostridia</taxon>
        <taxon>Eubacteriales</taxon>
        <taxon>Clostridiaceae</taxon>
        <taxon>Clostridium</taxon>
    </lineage>
</organism>
<name>A0A0C1RDW6_9CLOT</name>
<comment type="caution">
    <text evidence="1">The sequence shown here is derived from an EMBL/GenBank/DDBJ whole genome shotgun (WGS) entry which is preliminary data.</text>
</comment>
<gene>
    <name evidence="1" type="ORF">U732_4312</name>
</gene>
<reference evidence="1 2" key="1">
    <citation type="journal article" date="2015" name="Infect. Genet. Evol.">
        <title>Genomic sequences of six botulinum neurotoxin-producing strains representing three clostridial species illustrate the mobility and diversity of botulinum neurotoxin genes.</title>
        <authorList>
            <person name="Smith T.J."/>
            <person name="Hill K.K."/>
            <person name="Xie G."/>
            <person name="Foley B.T."/>
            <person name="Williamson C.H."/>
            <person name="Foster J.T."/>
            <person name="Johnson S.L."/>
            <person name="Chertkov O."/>
            <person name="Teshima H."/>
            <person name="Gibbons H.S."/>
            <person name="Johnsky L.A."/>
            <person name="Karavis M.A."/>
            <person name="Smith L.A."/>
        </authorList>
    </citation>
    <scope>NUCLEOTIDE SEQUENCE [LARGE SCALE GENOMIC DNA]</scope>
    <source>
        <strain evidence="1 2">CDC 2741</strain>
    </source>
</reference>
<evidence type="ECO:0000313" key="2">
    <source>
        <dbReference type="Proteomes" id="UP000031366"/>
    </source>
</evidence>
<dbReference type="EMBL" id="AYSO01000005">
    <property type="protein sequence ID" value="KIE48521.1"/>
    <property type="molecule type" value="Genomic_DNA"/>
</dbReference>
<proteinExistence type="predicted"/>
<dbReference type="AlphaFoldDB" id="A0A0C1RDW6"/>
<accession>A0A0C1RDW6</accession>
<dbReference type="RefSeq" id="WP_039629623.1">
    <property type="nucleotide sequence ID" value="NZ_AYSO01000005.1"/>
</dbReference>
<keyword evidence="2" id="KW-1185">Reference proteome</keyword>
<evidence type="ECO:0000313" key="1">
    <source>
        <dbReference type="EMBL" id="KIE48521.1"/>
    </source>
</evidence>
<dbReference type="Proteomes" id="UP000031366">
    <property type="component" value="Unassembled WGS sequence"/>
</dbReference>
<sequence length="95" mass="10493">MSRCELTPEELSLLLLAISIELSRGLTSEQQSVLGNIFFSLGQNIFLISSVLALKQKSNENSSNNNGNNNGNNNIDIESEIKALKKKIKELENKT</sequence>